<dbReference type="RefSeq" id="WP_013461017.1">
    <property type="nucleotide sequence ID" value="NC_014762.1"/>
</dbReference>
<dbReference type="STRING" id="709032.Sulku_2160"/>
<sequence length="123" mass="13760">MKIAFKKLGSQPLHFEANSDKAFFSGDLILKKGNLAQLNGTITGSISIPCDICAEEVEKSLNEEVSFYLSDGIYEGTDEELDVVEIDRSMIDMEELLNAEIELIKSDYFCCENCEGTSLDREF</sequence>
<evidence type="ECO:0000313" key="2">
    <source>
        <dbReference type="Proteomes" id="UP000008721"/>
    </source>
</evidence>
<evidence type="ECO:0000313" key="1">
    <source>
        <dbReference type="EMBL" id="ADR34820.1"/>
    </source>
</evidence>
<reference evidence="1 2" key="1">
    <citation type="journal article" date="2012" name="Stand. Genomic Sci.">
        <title>Complete genome sequence of the sulfur compounds oxidizing chemolithoautotroph Sulfuricurvum kujiense type strain (YK-1(T)).</title>
        <authorList>
            <person name="Han C."/>
            <person name="Kotsyurbenko O."/>
            <person name="Chertkov O."/>
            <person name="Held B."/>
            <person name="Lapidus A."/>
            <person name="Nolan M."/>
            <person name="Lucas S."/>
            <person name="Hammon N."/>
            <person name="Deshpande S."/>
            <person name="Cheng J.F."/>
            <person name="Tapia R."/>
            <person name="Goodwin L.A."/>
            <person name="Pitluck S."/>
            <person name="Liolios K."/>
            <person name="Pagani I."/>
            <person name="Ivanova N."/>
            <person name="Mavromatis K."/>
            <person name="Mikhailova N."/>
            <person name="Pati A."/>
            <person name="Chen A."/>
            <person name="Palaniappan K."/>
            <person name="Land M."/>
            <person name="Hauser L."/>
            <person name="Chang Y.J."/>
            <person name="Jeffries C.D."/>
            <person name="Brambilla E.M."/>
            <person name="Rohde M."/>
            <person name="Spring S."/>
            <person name="Sikorski J."/>
            <person name="Goker M."/>
            <person name="Woyke T."/>
            <person name="Bristow J."/>
            <person name="Eisen J.A."/>
            <person name="Markowitz V."/>
            <person name="Hugenholtz P."/>
            <person name="Kyrpides N.C."/>
            <person name="Klenk H.P."/>
            <person name="Detter J.C."/>
        </authorList>
    </citation>
    <scope>NUCLEOTIDE SEQUENCE [LARGE SCALE GENOMIC DNA]</scope>
    <source>
        <strain evidence="2">ATCC BAA-921 / DSM 16994 / JCM 11577 / YK-1</strain>
    </source>
</reference>
<dbReference type="eggNOG" id="COG1399">
    <property type="taxonomic scope" value="Bacteria"/>
</dbReference>
<name>E4U3C3_SULKY</name>
<dbReference type="AlphaFoldDB" id="E4U3C3"/>
<dbReference type="InterPro" id="IPR003772">
    <property type="entry name" value="YceD"/>
</dbReference>
<protein>
    <submittedName>
        <fullName evidence="1">Uncharacterized protein</fullName>
    </submittedName>
</protein>
<proteinExistence type="predicted"/>
<keyword evidence="2" id="KW-1185">Reference proteome</keyword>
<organism evidence="1 2">
    <name type="scientific">Sulfuricurvum kujiense (strain ATCC BAA-921 / DSM 16994 / JCM 11577 / YK-1)</name>
    <dbReference type="NCBI Taxonomy" id="709032"/>
    <lineage>
        <taxon>Bacteria</taxon>
        <taxon>Pseudomonadati</taxon>
        <taxon>Campylobacterota</taxon>
        <taxon>Epsilonproteobacteria</taxon>
        <taxon>Campylobacterales</taxon>
        <taxon>Sulfurimonadaceae</taxon>
        <taxon>Sulfuricurvum</taxon>
    </lineage>
</organism>
<accession>E4U3C3</accession>
<dbReference type="HOGENOM" id="CLU_161281_0_0_7"/>
<dbReference type="EMBL" id="CP002355">
    <property type="protein sequence ID" value="ADR34820.1"/>
    <property type="molecule type" value="Genomic_DNA"/>
</dbReference>
<dbReference type="OrthoDB" id="5361472at2"/>
<dbReference type="Proteomes" id="UP000008721">
    <property type="component" value="Chromosome"/>
</dbReference>
<dbReference type="KEGG" id="sku:Sulku_2160"/>
<dbReference type="Pfam" id="PF02620">
    <property type="entry name" value="YceD"/>
    <property type="match status" value="1"/>
</dbReference>
<gene>
    <name evidence="1" type="ordered locus">Sulku_2160</name>
</gene>